<name>A0AC35UCB9_9BILA</name>
<organism evidence="1 2">
    <name type="scientific">Rhabditophanes sp. KR3021</name>
    <dbReference type="NCBI Taxonomy" id="114890"/>
    <lineage>
        <taxon>Eukaryota</taxon>
        <taxon>Metazoa</taxon>
        <taxon>Ecdysozoa</taxon>
        <taxon>Nematoda</taxon>
        <taxon>Chromadorea</taxon>
        <taxon>Rhabditida</taxon>
        <taxon>Tylenchina</taxon>
        <taxon>Panagrolaimomorpha</taxon>
        <taxon>Strongyloidoidea</taxon>
        <taxon>Alloionematidae</taxon>
        <taxon>Rhabditophanes</taxon>
    </lineage>
</organism>
<protein>
    <submittedName>
        <fullName evidence="2">Uncharacterized protein</fullName>
    </submittedName>
</protein>
<accession>A0AC35UCB9</accession>
<evidence type="ECO:0000313" key="1">
    <source>
        <dbReference type="Proteomes" id="UP000095286"/>
    </source>
</evidence>
<reference evidence="2" key="1">
    <citation type="submission" date="2016-11" db="UniProtKB">
        <authorList>
            <consortium name="WormBaseParasite"/>
        </authorList>
    </citation>
    <scope>IDENTIFICATION</scope>
    <source>
        <strain evidence="2">KR3021</strain>
    </source>
</reference>
<dbReference type="WBParaSite" id="RSKR_0000981550.1">
    <property type="protein sequence ID" value="RSKR_0000981550.1"/>
    <property type="gene ID" value="RSKR_0000981550"/>
</dbReference>
<sequence>MMEEGIKGSEDENVEIEVDDDEDDDCISYLNNYVETNDLVSNGESSTSNAFVNNEILKDSNYHNKTQKMIVHFDVNTGRTNQTFVSHTTPKCSIYNSKKSNQAKLPQIL</sequence>
<evidence type="ECO:0000313" key="2">
    <source>
        <dbReference type="WBParaSite" id="RSKR_0000981550.1"/>
    </source>
</evidence>
<proteinExistence type="predicted"/>
<dbReference type="Proteomes" id="UP000095286">
    <property type="component" value="Unplaced"/>
</dbReference>